<dbReference type="AlphaFoldDB" id="A0A834YLB4"/>
<sequence length="190" mass="21473">MECLWCMKPQMAEFFNEKSGISGRLPLGSFNSMFNFTGSWQVDAAATKSLAMVGCLIPLFKVKLAKSPLVLHEEIKRAVPYSWDPSSLASFIENFGTHIITSATIGGRDVVYVKQHQSSPLSASDIEIYVKDIGDQRFLDLESQLTNPFKNKDKASIVALLLYIHTFVYIYIYIYVKFLFHSDTMSTSLY</sequence>
<dbReference type="PROSITE" id="PS51412">
    <property type="entry name" value="MACPF_2"/>
    <property type="match status" value="1"/>
</dbReference>
<keyword evidence="1" id="KW-0472">Membrane</keyword>
<organism evidence="3 4">
    <name type="scientific">Tetracentron sinense</name>
    <name type="common">Spur-leaf</name>
    <dbReference type="NCBI Taxonomy" id="13715"/>
    <lineage>
        <taxon>Eukaryota</taxon>
        <taxon>Viridiplantae</taxon>
        <taxon>Streptophyta</taxon>
        <taxon>Embryophyta</taxon>
        <taxon>Tracheophyta</taxon>
        <taxon>Spermatophyta</taxon>
        <taxon>Magnoliopsida</taxon>
        <taxon>Trochodendrales</taxon>
        <taxon>Trochodendraceae</taxon>
        <taxon>Tetracentron</taxon>
    </lineage>
</organism>
<evidence type="ECO:0000259" key="2">
    <source>
        <dbReference type="PROSITE" id="PS51412"/>
    </source>
</evidence>
<dbReference type="PANTHER" id="PTHR33199:SF3">
    <property type="entry name" value="MACPF DOMAIN-CONTAINING PROTEIN CAD1"/>
    <property type="match status" value="1"/>
</dbReference>
<dbReference type="GO" id="GO:2000031">
    <property type="term" value="P:regulation of salicylic acid mediated signaling pathway"/>
    <property type="evidence" value="ECO:0007669"/>
    <property type="project" value="InterPro"/>
</dbReference>
<keyword evidence="4" id="KW-1185">Reference proteome</keyword>
<dbReference type="Proteomes" id="UP000655225">
    <property type="component" value="Unassembled WGS sequence"/>
</dbReference>
<dbReference type="OrthoDB" id="1668874at2759"/>
<dbReference type="GO" id="GO:0009626">
    <property type="term" value="P:plant-type hypersensitive response"/>
    <property type="evidence" value="ECO:0007669"/>
    <property type="project" value="TreeGrafter"/>
</dbReference>
<dbReference type="OMA" id="MECLWCM"/>
<keyword evidence="1" id="KW-0812">Transmembrane</keyword>
<evidence type="ECO:0000313" key="3">
    <source>
        <dbReference type="EMBL" id="KAF8391169.1"/>
    </source>
</evidence>
<dbReference type="InterPro" id="IPR020864">
    <property type="entry name" value="MACPF"/>
</dbReference>
<feature type="transmembrane region" description="Helical" evidence="1">
    <location>
        <begin position="157"/>
        <end position="176"/>
    </location>
</feature>
<reference evidence="3 4" key="1">
    <citation type="submission" date="2020-04" db="EMBL/GenBank/DDBJ databases">
        <title>Plant Genome Project.</title>
        <authorList>
            <person name="Zhang R.-G."/>
        </authorList>
    </citation>
    <scope>NUCLEOTIDE SEQUENCE [LARGE SCALE GENOMIC DNA]</scope>
    <source>
        <strain evidence="3">YNK0</strain>
        <tissue evidence="3">Leaf</tissue>
    </source>
</reference>
<dbReference type="PANTHER" id="PTHR33199">
    <property type="entry name" value="MACPF DOMAIN-CONTAINING PROTEIN CAD1"/>
    <property type="match status" value="1"/>
</dbReference>
<gene>
    <name evidence="3" type="ORF">HHK36_023470</name>
</gene>
<dbReference type="EMBL" id="JABCRI010000017">
    <property type="protein sequence ID" value="KAF8391169.1"/>
    <property type="molecule type" value="Genomic_DNA"/>
</dbReference>
<accession>A0A834YLB4</accession>
<comment type="caution">
    <text evidence="3">The sequence shown here is derived from an EMBL/GenBank/DDBJ whole genome shotgun (WGS) entry which is preliminary data.</text>
</comment>
<evidence type="ECO:0000313" key="4">
    <source>
        <dbReference type="Proteomes" id="UP000655225"/>
    </source>
</evidence>
<protein>
    <recommendedName>
        <fullName evidence="2">MACPF domain-containing protein</fullName>
    </recommendedName>
</protein>
<keyword evidence="1" id="KW-1133">Transmembrane helix</keyword>
<evidence type="ECO:0000256" key="1">
    <source>
        <dbReference type="SAM" id="Phobius"/>
    </source>
</evidence>
<dbReference type="InterPro" id="IPR044663">
    <property type="entry name" value="CAD1/NSL1-like"/>
</dbReference>
<proteinExistence type="predicted"/>
<feature type="domain" description="MACPF" evidence="2">
    <location>
        <begin position="1"/>
        <end position="190"/>
    </location>
</feature>
<dbReference type="GO" id="GO:0005886">
    <property type="term" value="C:plasma membrane"/>
    <property type="evidence" value="ECO:0007669"/>
    <property type="project" value="TreeGrafter"/>
</dbReference>
<dbReference type="Pfam" id="PF01823">
    <property type="entry name" value="MACPF"/>
    <property type="match status" value="1"/>
</dbReference>
<name>A0A834YLB4_TETSI</name>